<evidence type="ECO:0000256" key="1">
    <source>
        <dbReference type="SAM" id="SignalP"/>
    </source>
</evidence>
<proteinExistence type="predicted"/>
<organism evidence="2 3">
    <name type="scientific">Ceraceosorus guamensis</name>
    <dbReference type="NCBI Taxonomy" id="1522189"/>
    <lineage>
        <taxon>Eukaryota</taxon>
        <taxon>Fungi</taxon>
        <taxon>Dikarya</taxon>
        <taxon>Basidiomycota</taxon>
        <taxon>Ustilaginomycotina</taxon>
        <taxon>Exobasidiomycetes</taxon>
        <taxon>Ceraceosorales</taxon>
        <taxon>Ceraceosoraceae</taxon>
        <taxon>Ceraceosorus</taxon>
    </lineage>
</organism>
<accession>A0A316W618</accession>
<evidence type="ECO:0000313" key="3">
    <source>
        <dbReference type="Proteomes" id="UP000245783"/>
    </source>
</evidence>
<feature type="chain" id="PRO_5016381583" description="Secreted protein" evidence="1">
    <location>
        <begin position="21"/>
        <end position="85"/>
    </location>
</feature>
<name>A0A316W618_9BASI</name>
<protein>
    <recommendedName>
        <fullName evidence="4">Secreted protein</fullName>
    </recommendedName>
</protein>
<dbReference type="InParanoid" id="A0A316W618"/>
<reference evidence="2 3" key="1">
    <citation type="journal article" date="2018" name="Mol. Biol. Evol.">
        <title>Broad Genomic Sampling Reveals a Smut Pathogenic Ancestry of the Fungal Clade Ustilaginomycotina.</title>
        <authorList>
            <person name="Kijpornyongpan T."/>
            <person name="Mondo S.J."/>
            <person name="Barry K."/>
            <person name="Sandor L."/>
            <person name="Lee J."/>
            <person name="Lipzen A."/>
            <person name="Pangilinan J."/>
            <person name="LaButti K."/>
            <person name="Hainaut M."/>
            <person name="Henrissat B."/>
            <person name="Grigoriev I.V."/>
            <person name="Spatafora J.W."/>
            <person name="Aime M.C."/>
        </authorList>
    </citation>
    <scope>NUCLEOTIDE SEQUENCE [LARGE SCALE GENOMIC DNA]</scope>
    <source>
        <strain evidence="2 3">MCA 4658</strain>
    </source>
</reference>
<evidence type="ECO:0000313" key="2">
    <source>
        <dbReference type="EMBL" id="PWN45104.1"/>
    </source>
</evidence>
<keyword evidence="1" id="KW-0732">Signal</keyword>
<dbReference type="AlphaFoldDB" id="A0A316W618"/>
<dbReference type="EMBL" id="KZ819357">
    <property type="protein sequence ID" value="PWN45104.1"/>
    <property type="molecule type" value="Genomic_DNA"/>
</dbReference>
<sequence length="85" mass="9850">MGWPFVPCSLVLEGWWLLMAARSHQQGKVDLNRQAAADADLNARPCWHSRFELLRLKTRSFKILDHDSRLLETSADSMRLDSRRA</sequence>
<feature type="signal peptide" evidence="1">
    <location>
        <begin position="1"/>
        <end position="20"/>
    </location>
</feature>
<dbReference type="Proteomes" id="UP000245783">
    <property type="component" value="Unassembled WGS sequence"/>
</dbReference>
<dbReference type="GeneID" id="37032987"/>
<evidence type="ECO:0008006" key="4">
    <source>
        <dbReference type="Google" id="ProtNLM"/>
    </source>
</evidence>
<dbReference type="RefSeq" id="XP_025372264.1">
    <property type="nucleotide sequence ID" value="XM_025511117.1"/>
</dbReference>
<keyword evidence="3" id="KW-1185">Reference proteome</keyword>
<gene>
    <name evidence="2" type="ORF">IE81DRAFT_229677</name>
</gene>